<dbReference type="PANTHER" id="PTHR33755">
    <property type="entry name" value="TOXIN PARE1-RELATED"/>
    <property type="match status" value="1"/>
</dbReference>
<dbReference type="InterPro" id="IPR035093">
    <property type="entry name" value="RelE/ParE_toxin_dom_sf"/>
</dbReference>
<organism evidence="3 4">
    <name type="scientific">Shinella oryzae</name>
    <dbReference type="NCBI Taxonomy" id="2871820"/>
    <lineage>
        <taxon>Bacteria</taxon>
        <taxon>Pseudomonadati</taxon>
        <taxon>Pseudomonadota</taxon>
        <taxon>Alphaproteobacteria</taxon>
        <taxon>Hyphomicrobiales</taxon>
        <taxon>Rhizobiaceae</taxon>
        <taxon>Shinella</taxon>
    </lineage>
</organism>
<accession>A0ABY9K9X6</accession>
<name>A0ABY9K9X6_9HYPH</name>
<evidence type="ECO:0000313" key="4">
    <source>
        <dbReference type="Proteomes" id="UP001225788"/>
    </source>
</evidence>
<dbReference type="InterPro" id="IPR007712">
    <property type="entry name" value="RelE/ParE_toxin"/>
</dbReference>
<comment type="similarity">
    <text evidence="1">Belongs to the RelE toxin family.</text>
</comment>
<proteinExistence type="inferred from homology"/>
<reference evidence="3 4" key="1">
    <citation type="submission" date="2023-08" db="EMBL/GenBank/DDBJ databases">
        <title>Pathogen: clinical or host-associated sample.</title>
        <authorList>
            <person name="Hergert J."/>
            <person name="Casey R."/>
            <person name="Wagner J."/>
            <person name="Young E.L."/>
            <person name="Oakeson K.F."/>
        </authorList>
    </citation>
    <scope>NUCLEOTIDE SEQUENCE [LARGE SCALE GENOMIC DNA]</scope>
    <source>
        <strain evidence="3 4">UPHL-collab-2</strain>
        <plasmid evidence="3 4">unnamed1</plasmid>
    </source>
</reference>
<gene>
    <name evidence="3" type="ORF">Q9315_24690</name>
</gene>
<evidence type="ECO:0000256" key="1">
    <source>
        <dbReference type="ARBA" id="ARBA00006226"/>
    </source>
</evidence>
<dbReference type="Pfam" id="PF05016">
    <property type="entry name" value="ParE_toxin"/>
    <property type="match status" value="1"/>
</dbReference>
<dbReference type="RefSeq" id="WP_306161798.1">
    <property type="nucleotide sequence ID" value="NZ_CP132315.1"/>
</dbReference>
<keyword evidence="2" id="KW-1277">Toxin-antitoxin system</keyword>
<protein>
    <submittedName>
        <fullName evidence="3">Type II toxin-antitoxin system RelE/ParE family toxin</fullName>
    </submittedName>
</protein>
<dbReference type="EMBL" id="CP132315">
    <property type="protein sequence ID" value="WLS05345.1"/>
    <property type="molecule type" value="Genomic_DNA"/>
</dbReference>
<evidence type="ECO:0000256" key="2">
    <source>
        <dbReference type="ARBA" id="ARBA00022649"/>
    </source>
</evidence>
<dbReference type="PANTHER" id="PTHR33755:SF9">
    <property type="entry name" value="TOXIN PARE1"/>
    <property type="match status" value="1"/>
</dbReference>
<dbReference type="Gene3D" id="3.30.2310.20">
    <property type="entry name" value="RelE-like"/>
    <property type="match status" value="1"/>
</dbReference>
<sequence>MISYTLTERAEDDLLALFLDGIEMFGLTQARRYKEELERCFQLIASRPQMGRLAPSIGEHVRRHTHQSHIILYEEATDSILILAVVPARSVRLLKL</sequence>
<evidence type="ECO:0000313" key="3">
    <source>
        <dbReference type="EMBL" id="WLS05345.1"/>
    </source>
</evidence>
<dbReference type="InterPro" id="IPR051803">
    <property type="entry name" value="TA_system_RelE-like_toxin"/>
</dbReference>
<geneLocation type="plasmid" evidence="3 4">
    <name>unnamed1</name>
</geneLocation>
<keyword evidence="3" id="KW-0614">Plasmid</keyword>
<keyword evidence="4" id="KW-1185">Reference proteome</keyword>
<dbReference type="Proteomes" id="UP001225788">
    <property type="component" value="Plasmid unnamed1"/>
</dbReference>